<keyword evidence="1" id="KW-0560">Oxidoreductase</keyword>
<reference evidence="4" key="1">
    <citation type="submission" date="2016-06" db="EMBL/GenBank/DDBJ databases">
        <authorList>
            <person name="Varghese N."/>
            <person name="Submissions Spin"/>
        </authorList>
    </citation>
    <scope>NUCLEOTIDE SEQUENCE [LARGE SCALE GENOMIC DNA]</scope>
    <source>
        <strain evidence="4">DSM 43909</strain>
    </source>
</reference>
<sequence length="308" mass="32064">MAIFSVQGRPTDAASWLDLARRVEAAGFDALFAADHPGHGASPFVALAAAAAATSTLGLGSYVSNAGVREPILLATDVATLDVVSGGRARLGIGAGHTPAEWRAVGRERPDVPGRVRRCIAVAEAVRDLLAGKEVTVDTPDLATHAARLAELRPVQDQVPLTMGTGNSTLLRWAGAHADVVGLIGAGRTLPDGYMHEVRWRVDQIEAQLAHVAAGAAGRDAPPALEALVQQVTVTDDAEAAAATFAEHAGLTTAELLATPFVLIGTEDEIVTAVAEHQRRWGITRFVVRAEAVDALAPLLPRLAALPQ</sequence>
<dbReference type="PANTHER" id="PTHR43244">
    <property type="match status" value="1"/>
</dbReference>
<dbReference type="AlphaFoldDB" id="A0A1C4VY54"/>
<dbReference type="InterPro" id="IPR050564">
    <property type="entry name" value="F420-G6PD/mer"/>
</dbReference>
<gene>
    <name evidence="3" type="ORF">GA0074695_1918</name>
</gene>
<evidence type="ECO:0000313" key="3">
    <source>
        <dbReference type="EMBL" id="SCE88913.1"/>
    </source>
</evidence>
<dbReference type="Proteomes" id="UP000198242">
    <property type="component" value="Chromosome I"/>
</dbReference>
<accession>A0A1C4VY54</accession>
<evidence type="ECO:0000313" key="4">
    <source>
        <dbReference type="Proteomes" id="UP000198242"/>
    </source>
</evidence>
<feature type="domain" description="Luciferase-like" evidence="2">
    <location>
        <begin position="12"/>
        <end position="247"/>
    </location>
</feature>
<evidence type="ECO:0000256" key="1">
    <source>
        <dbReference type="ARBA" id="ARBA00023002"/>
    </source>
</evidence>
<protein>
    <submittedName>
        <fullName evidence="3">Probable F420-dependent oxidoreductase, MSMEG_2516 family</fullName>
    </submittedName>
</protein>
<dbReference type="Pfam" id="PF00296">
    <property type="entry name" value="Bac_luciferase"/>
    <property type="match status" value="1"/>
</dbReference>
<evidence type="ECO:0000259" key="2">
    <source>
        <dbReference type="Pfam" id="PF00296"/>
    </source>
</evidence>
<dbReference type="InterPro" id="IPR011251">
    <property type="entry name" value="Luciferase-like_dom"/>
</dbReference>
<keyword evidence="4" id="KW-1185">Reference proteome</keyword>
<dbReference type="RefSeq" id="WP_089005909.1">
    <property type="nucleotide sequence ID" value="NZ_LT607411.1"/>
</dbReference>
<dbReference type="GO" id="GO:0016705">
    <property type="term" value="F:oxidoreductase activity, acting on paired donors, with incorporation or reduction of molecular oxygen"/>
    <property type="evidence" value="ECO:0007669"/>
    <property type="project" value="InterPro"/>
</dbReference>
<organism evidence="3 4">
    <name type="scientific">Micromonospora viridifaciens</name>
    <dbReference type="NCBI Taxonomy" id="1881"/>
    <lineage>
        <taxon>Bacteria</taxon>
        <taxon>Bacillati</taxon>
        <taxon>Actinomycetota</taxon>
        <taxon>Actinomycetes</taxon>
        <taxon>Micromonosporales</taxon>
        <taxon>Micromonosporaceae</taxon>
        <taxon>Micromonospora</taxon>
    </lineage>
</organism>
<proteinExistence type="predicted"/>
<dbReference type="PANTHER" id="PTHR43244:SF1">
    <property type="entry name" value="5,10-METHYLENETETRAHYDROMETHANOPTERIN REDUCTASE"/>
    <property type="match status" value="1"/>
</dbReference>
<dbReference type="EMBL" id="LT607411">
    <property type="protein sequence ID" value="SCE88913.1"/>
    <property type="molecule type" value="Genomic_DNA"/>
</dbReference>
<dbReference type="OrthoDB" id="4288123at2"/>
<dbReference type="InterPro" id="IPR036661">
    <property type="entry name" value="Luciferase-like_sf"/>
</dbReference>
<name>A0A1C4VY54_MICVI</name>
<dbReference type="SUPFAM" id="SSF51679">
    <property type="entry name" value="Bacterial luciferase-like"/>
    <property type="match status" value="1"/>
</dbReference>
<dbReference type="Gene3D" id="3.20.20.30">
    <property type="entry name" value="Luciferase-like domain"/>
    <property type="match status" value="1"/>
</dbReference>